<sequence length="206" mass="24282">MHNSDNEKLNIPSEAVKNEPNDALSALWQAQPVTTINLDEVKANLKSERIKQRWYMVVDSLAFIPAIYVLVDTWEKFTFVAHSIFIFMLLAALPLLIYQLWLRRVAAFSKDSQTADHLMQLTKQIKNNVKIAFITKHSAWTAVLFGYGFLLERYFYGDLTQEKIMRMVIIITSMSTLMLIWYVWAHKRQKRFERQFETLKSMAQRR</sequence>
<keyword evidence="1" id="KW-1133">Transmembrane helix</keyword>
<evidence type="ECO:0000256" key="1">
    <source>
        <dbReference type="SAM" id="Phobius"/>
    </source>
</evidence>
<evidence type="ECO:0008006" key="4">
    <source>
        <dbReference type="Google" id="ProtNLM"/>
    </source>
</evidence>
<feature type="transmembrane region" description="Helical" evidence="1">
    <location>
        <begin position="77"/>
        <end position="101"/>
    </location>
</feature>
<feature type="transmembrane region" description="Helical" evidence="1">
    <location>
        <begin position="54"/>
        <end position="71"/>
    </location>
</feature>
<reference evidence="3" key="1">
    <citation type="journal article" date="2020" name="Int. J. Syst. Evol. Microbiol.">
        <title>Alteromonas alba sp. nov., a marine bacterium isolated from the seawater of the West Pacific Ocean.</title>
        <authorList>
            <person name="Sun C."/>
            <person name="Wu Y.-H."/>
            <person name="Xamxidin M."/>
            <person name="Cheng H."/>
            <person name="Xu X.-W."/>
        </authorList>
    </citation>
    <scope>NUCLEOTIDE SEQUENCE [LARGE SCALE GENOMIC DNA]</scope>
    <source>
        <strain evidence="3">9a2</strain>
    </source>
</reference>
<comment type="caution">
    <text evidence="2">The sequence shown here is derived from an EMBL/GenBank/DDBJ whole genome shotgun (WGS) entry which is preliminary data.</text>
</comment>
<keyword evidence="1" id="KW-0472">Membrane</keyword>
<feature type="transmembrane region" description="Helical" evidence="1">
    <location>
        <begin position="131"/>
        <end position="151"/>
    </location>
</feature>
<keyword evidence="3" id="KW-1185">Reference proteome</keyword>
<keyword evidence="1" id="KW-0812">Transmembrane</keyword>
<dbReference type="EMBL" id="PVNO01000031">
    <property type="protein sequence ID" value="PRO67409.1"/>
    <property type="molecule type" value="Genomic_DNA"/>
</dbReference>
<evidence type="ECO:0000313" key="2">
    <source>
        <dbReference type="EMBL" id="PRO67409.1"/>
    </source>
</evidence>
<gene>
    <name evidence="2" type="ORF">C6Y39_17080</name>
</gene>
<evidence type="ECO:0000313" key="3">
    <source>
        <dbReference type="Proteomes" id="UP000239539"/>
    </source>
</evidence>
<dbReference type="RefSeq" id="WP_105932436.1">
    <property type="nucleotide sequence ID" value="NZ_PVNO01000031.1"/>
</dbReference>
<dbReference type="Proteomes" id="UP000239539">
    <property type="component" value="Unassembled WGS sequence"/>
</dbReference>
<name>A0ABX5CIK6_9ALTE</name>
<feature type="transmembrane region" description="Helical" evidence="1">
    <location>
        <begin position="163"/>
        <end position="184"/>
    </location>
</feature>
<proteinExistence type="predicted"/>
<organism evidence="2 3">
    <name type="scientific">Alteromonas gracilis</name>
    <dbReference type="NCBI Taxonomy" id="1479524"/>
    <lineage>
        <taxon>Bacteria</taxon>
        <taxon>Pseudomonadati</taxon>
        <taxon>Pseudomonadota</taxon>
        <taxon>Gammaproteobacteria</taxon>
        <taxon>Alteromonadales</taxon>
        <taxon>Alteromonadaceae</taxon>
        <taxon>Alteromonas/Salinimonas group</taxon>
        <taxon>Alteromonas</taxon>
    </lineage>
</organism>
<protein>
    <recommendedName>
        <fullName evidence="4">RDD domain-containing protein</fullName>
    </recommendedName>
</protein>
<accession>A0ABX5CIK6</accession>